<evidence type="ECO:0000313" key="1">
    <source>
        <dbReference type="EMBL" id="DAE19133.1"/>
    </source>
</evidence>
<accession>A0A8S5QK29</accession>
<name>A0A8S5QK29_9CAUD</name>
<reference evidence="1" key="1">
    <citation type="journal article" date="2021" name="Proc. Natl. Acad. Sci. U.S.A.">
        <title>A Catalog of Tens of Thousands of Viruses from Human Metagenomes Reveals Hidden Associations with Chronic Diseases.</title>
        <authorList>
            <person name="Tisza M.J."/>
            <person name="Buck C.B."/>
        </authorList>
    </citation>
    <scope>NUCLEOTIDE SEQUENCE</scope>
    <source>
        <strain evidence="1">Ctk4d14</strain>
    </source>
</reference>
<protein>
    <submittedName>
        <fullName evidence="1">Uncharacterized protein</fullName>
    </submittedName>
</protein>
<dbReference type="EMBL" id="BK015667">
    <property type="protein sequence ID" value="DAE19133.1"/>
    <property type="molecule type" value="Genomic_DNA"/>
</dbReference>
<organism evidence="1">
    <name type="scientific">Siphoviridae sp. ctk4d14</name>
    <dbReference type="NCBI Taxonomy" id="2825639"/>
    <lineage>
        <taxon>Viruses</taxon>
        <taxon>Duplodnaviria</taxon>
        <taxon>Heunggongvirae</taxon>
        <taxon>Uroviricota</taxon>
        <taxon>Caudoviricetes</taxon>
    </lineage>
</organism>
<proteinExistence type="predicted"/>
<sequence>MSNVDIRLKIISHTSLFFTSPKREPLELLT</sequence>